<comment type="caution">
    <text evidence="2">The sequence shown here is derived from an EMBL/GenBank/DDBJ whole genome shotgun (WGS) entry which is preliminary data.</text>
</comment>
<evidence type="ECO:0000313" key="2">
    <source>
        <dbReference type="EMBL" id="HIZ71723.1"/>
    </source>
</evidence>
<name>A0A9D2JYZ9_9LACT</name>
<dbReference type="InterPro" id="IPR042267">
    <property type="entry name" value="VTC_sf"/>
</dbReference>
<protein>
    <submittedName>
        <fullName evidence="2">Polyphosphate polymerase domain-containing protein</fullName>
    </submittedName>
</protein>
<evidence type="ECO:0000313" key="3">
    <source>
        <dbReference type="Proteomes" id="UP000824106"/>
    </source>
</evidence>
<dbReference type="Pfam" id="PF09359">
    <property type="entry name" value="VTC"/>
    <property type="match status" value="1"/>
</dbReference>
<dbReference type="AlphaFoldDB" id="A0A9D2JYZ9"/>
<dbReference type="InterPro" id="IPR018966">
    <property type="entry name" value="VTC_domain"/>
</dbReference>
<sequence length="258" mass="30543">MSVQKVFKRRELKYLITEKEKTALLKVMQNYMEPDKYGKSTINNIYLDTPDKLLVRKSLAKPEYKEKIRIRSYGKTNSESTVFIEVKKKYQGIVYKRRIALKEVEAMNYIYRGILPSNQNQIFKEIDYLLHFYKDIEPSIFLSYDREAFYSRIDPNFRMTFDENILMRNSDLTLTSTPYGERSIPEGISILEVKTSMGLPKWLYTFLSKKKIYKTSFSKYGNAYMKLQLPAFLNENTLSKNQFIKRVVDQGGMEYANQ</sequence>
<reference evidence="2" key="1">
    <citation type="journal article" date="2021" name="PeerJ">
        <title>Extensive microbial diversity within the chicken gut microbiome revealed by metagenomics and culture.</title>
        <authorList>
            <person name="Gilroy R."/>
            <person name="Ravi A."/>
            <person name="Getino M."/>
            <person name="Pursley I."/>
            <person name="Horton D.L."/>
            <person name="Alikhan N.F."/>
            <person name="Baker D."/>
            <person name="Gharbi K."/>
            <person name="Hall N."/>
            <person name="Watson M."/>
            <person name="Adriaenssens E.M."/>
            <person name="Foster-Nyarko E."/>
            <person name="Jarju S."/>
            <person name="Secka A."/>
            <person name="Antonio M."/>
            <person name="Oren A."/>
            <person name="Chaudhuri R.R."/>
            <person name="La Ragione R."/>
            <person name="Hildebrand F."/>
            <person name="Pallen M.J."/>
        </authorList>
    </citation>
    <scope>NUCLEOTIDE SEQUENCE</scope>
    <source>
        <strain evidence="2">CHK169-4300</strain>
    </source>
</reference>
<feature type="domain" description="VTC" evidence="1">
    <location>
        <begin position="8"/>
        <end position="226"/>
    </location>
</feature>
<evidence type="ECO:0000259" key="1">
    <source>
        <dbReference type="Pfam" id="PF09359"/>
    </source>
</evidence>
<reference evidence="2" key="2">
    <citation type="submission" date="2021-04" db="EMBL/GenBank/DDBJ databases">
        <authorList>
            <person name="Gilroy R."/>
        </authorList>
    </citation>
    <scope>NUCLEOTIDE SEQUENCE</scope>
    <source>
        <strain evidence="2">CHK169-4300</strain>
    </source>
</reference>
<dbReference type="CDD" id="cd07750">
    <property type="entry name" value="PolyPPase_VTC_like"/>
    <property type="match status" value="1"/>
</dbReference>
<dbReference type="Gene3D" id="3.20.100.30">
    <property type="entry name" value="VTC, catalytic tunnel domain"/>
    <property type="match status" value="1"/>
</dbReference>
<organism evidence="2 3">
    <name type="scientific">Candidatus Atopostipes pullistercoris</name>
    <dbReference type="NCBI Taxonomy" id="2838467"/>
    <lineage>
        <taxon>Bacteria</taxon>
        <taxon>Bacillati</taxon>
        <taxon>Bacillota</taxon>
        <taxon>Bacilli</taxon>
        <taxon>Lactobacillales</taxon>
        <taxon>Carnobacteriaceae</taxon>
        <taxon>Atopostipes</taxon>
    </lineage>
</organism>
<dbReference type="GO" id="GO:0006799">
    <property type="term" value="P:polyphosphate biosynthetic process"/>
    <property type="evidence" value="ECO:0007669"/>
    <property type="project" value="UniProtKB-ARBA"/>
</dbReference>
<proteinExistence type="predicted"/>
<accession>A0A9D2JYZ9</accession>
<dbReference type="EMBL" id="DXAZ01000133">
    <property type="protein sequence ID" value="HIZ71723.1"/>
    <property type="molecule type" value="Genomic_DNA"/>
</dbReference>
<dbReference type="Proteomes" id="UP000824106">
    <property type="component" value="Unassembled WGS sequence"/>
</dbReference>
<gene>
    <name evidence="2" type="ORF">H9808_08195</name>
</gene>